<dbReference type="EMBL" id="RDQH01000333">
    <property type="protein sequence ID" value="RXH95236.1"/>
    <property type="molecule type" value="Genomic_DNA"/>
</dbReference>
<accession>A0A498JJK3</accession>
<reference evidence="1 2" key="1">
    <citation type="submission" date="2018-10" db="EMBL/GenBank/DDBJ databases">
        <title>A high-quality apple genome assembly.</title>
        <authorList>
            <person name="Hu J."/>
        </authorList>
    </citation>
    <scope>NUCLEOTIDE SEQUENCE [LARGE SCALE GENOMIC DNA]</scope>
    <source>
        <strain evidence="2">cv. HFTH1</strain>
        <tissue evidence="1">Young leaf</tissue>
    </source>
</reference>
<keyword evidence="2" id="KW-1185">Reference proteome</keyword>
<sequence>MVWMPSPFIGMDGTLEKHGNIMLDINLSMAEEQDLHEPVSKWKIPVDVFSNGDMLGKEILQNAFPAALAVVADPVASLIDTTFIGHIGAYVCFEWKVPWIQFSRSLSLLLMVKPPVFLVVVGMGSLLSLTTMKFVCPPTIELPILANEVQGLLGKMHLSKNVCFQVLFALEMKYVTLQYMFVRLRMYCRLSTFYEN</sequence>
<organism evidence="1 2">
    <name type="scientific">Malus domestica</name>
    <name type="common">Apple</name>
    <name type="synonym">Pyrus malus</name>
    <dbReference type="NCBI Taxonomy" id="3750"/>
    <lineage>
        <taxon>Eukaryota</taxon>
        <taxon>Viridiplantae</taxon>
        <taxon>Streptophyta</taxon>
        <taxon>Embryophyta</taxon>
        <taxon>Tracheophyta</taxon>
        <taxon>Spermatophyta</taxon>
        <taxon>Magnoliopsida</taxon>
        <taxon>eudicotyledons</taxon>
        <taxon>Gunneridae</taxon>
        <taxon>Pentapetalae</taxon>
        <taxon>rosids</taxon>
        <taxon>fabids</taxon>
        <taxon>Rosales</taxon>
        <taxon>Rosaceae</taxon>
        <taxon>Amygdaloideae</taxon>
        <taxon>Maleae</taxon>
        <taxon>Malus</taxon>
    </lineage>
</organism>
<name>A0A498JJK3_MALDO</name>
<protein>
    <submittedName>
        <fullName evidence="1">Uncharacterized protein</fullName>
    </submittedName>
</protein>
<evidence type="ECO:0000313" key="2">
    <source>
        <dbReference type="Proteomes" id="UP000290289"/>
    </source>
</evidence>
<evidence type="ECO:0000313" key="1">
    <source>
        <dbReference type="EMBL" id="RXH95236.1"/>
    </source>
</evidence>
<dbReference type="Proteomes" id="UP000290289">
    <property type="component" value="Chromosome 7"/>
</dbReference>
<comment type="caution">
    <text evidence="1">The sequence shown here is derived from an EMBL/GenBank/DDBJ whole genome shotgun (WGS) entry which is preliminary data.</text>
</comment>
<proteinExistence type="predicted"/>
<gene>
    <name evidence="1" type="ORF">DVH24_024920</name>
</gene>
<dbReference type="AlphaFoldDB" id="A0A498JJK3"/>